<keyword evidence="2" id="KW-0143">Chaperone</keyword>
<dbReference type="InterPro" id="IPR009053">
    <property type="entry name" value="Prefoldin"/>
</dbReference>
<dbReference type="SUPFAM" id="SSF46579">
    <property type="entry name" value="Prefoldin"/>
    <property type="match status" value="1"/>
</dbReference>
<evidence type="ECO:0008006" key="7">
    <source>
        <dbReference type="Google" id="ProtNLM"/>
    </source>
</evidence>
<evidence type="ECO:0000256" key="1">
    <source>
        <dbReference type="ARBA" id="ARBA00008045"/>
    </source>
</evidence>
<keyword evidence="6" id="KW-1185">Reference proteome</keyword>
<dbReference type="AlphaFoldDB" id="U6LWG2"/>
<dbReference type="EMBL" id="HG713369">
    <property type="protein sequence ID" value="CDJ53613.1"/>
    <property type="molecule type" value="Genomic_DNA"/>
</dbReference>
<dbReference type="PANTHER" id="PTHR13303">
    <property type="entry name" value="PREFOLDIN SUBUNIT 2"/>
    <property type="match status" value="1"/>
</dbReference>
<evidence type="ECO:0000256" key="3">
    <source>
        <dbReference type="SAM" id="Coils"/>
    </source>
</evidence>
<dbReference type="CDD" id="cd23163">
    <property type="entry name" value="Prefoldin_2"/>
    <property type="match status" value="1"/>
</dbReference>
<evidence type="ECO:0000313" key="5">
    <source>
        <dbReference type="EMBL" id="CDJ53613.1"/>
    </source>
</evidence>
<dbReference type="GO" id="GO:0016272">
    <property type="term" value="C:prefoldin complex"/>
    <property type="evidence" value="ECO:0007669"/>
    <property type="project" value="InterPro"/>
</dbReference>
<organism evidence="5 6">
    <name type="scientific">Eimeria brunetti</name>
    <dbReference type="NCBI Taxonomy" id="51314"/>
    <lineage>
        <taxon>Eukaryota</taxon>
        <taxon>Sar</taxon>
        <taxon>Alveolata</taxon>
        <taxon>Apicomplexa</taxon>
        <taxon>Conoidasida</taxon>
        <taxon>Coccidia</taxon>
        <taxon>Eucoccidiorida</taxon>
        <taxon>Eimeriorina</taxon>
        <taxon>Eimeriidae</taxon>
        <taxon>Eimeria</taxon>
    </lineage>
</organism>
<evidence type="ECO:0000256" key="4">
    <source>
        <dbReference type="SAM" id="MobiDB-lite"/>
    </source>
</evidence>
<accession>U6LWG2</accession>
<dbReference type="GO" id="GO:0051082">
    <property type="term" value="F:unfolded protein binding"/>
    <property type="evidence" value="ECO:0007669"/>
    <property type="project" value="InterPro"/>
</dbReference>
<protein>
    <recommendedName>
        <fullName evidence="7">Prefoldin subunit</fullName>
    </recommendedName>
</protein>
<dbReference type="Proteomes" id="UP000030750">
    <property type="component" value="Unassembled WGS sequence"/>
</dbReference>
<feature type="region of interest" description="Disordered" evidence="4">
    <location>
        <begin position="99"/>
        <end position="148"/>
    </location>
</feature>
<reference evidence="5" key="1">
    <citation type="submission" date="2013-10" db="EMBL/GenBank/DDBJ databases">
        <title>Genomic analysis of the causative agents of coccidiosis in chickens.</title>
        <authorList>
            <person name="Reid A.J."/>
            <person name="Blake D."/>
            <person name="Billington K."/>
            <person name="Browne H."/>
            <person name="Dunn M."/>
            <person name="Hung S."/>
            <person name="Kawahara F."/>
            <person name="Miranda-Saavedra D."/>
            <person name="Mourier T."/>
            <person name="Nagra H."/>
            <person name="Otto T.D."/>
            <person name="Rawlings N."/>
            <person name="Sanchez A."/>
            <person name="Sanders M."/>
            <person name="Subramaniam C."/>
            <person name="Tay Y."/>
            <person name="Dear P."/>
            <person name="Doerig C."/>
            <person name="Gruber A."/>
            <person name="Parkinson J."/>
            <person name="Shirley M."/>
            <person name="Wan K.L."/>
            <person name="Berriman M."/>
            <person name="Tomley F."/>
            <person name="Pain A."/>
        </authorList>
    </citation>
    <scope>NUCLEOTIDE SEQUENCE [LARGE SCALE GENOMIC DNA]</scope>
    <source>
        <strain evidence="5">Houghton</strain>
    </source>
</reference>
<dbReference type="Gene3D" id="1.10.287.370">
    <property type="match status" value="1"/>
</dbReference>
<evidence type="ECO:0000256" key="2">
    <source>
        <dbReference type="ARBA" id="ARBA00023186"/>
    </source>
</evidence>
<feature type="coiled-coil region" evidence="3">
    <location>
        <begin position="13"/>
        <end position="40"/>
    </location>
</feature>
<name>U6LWG2_9EIME</name>
<dbReference type="InterPro" id="IPR027235">
    <property type="entry name" value="PFD2"/>
</dbReference>
<proteinExistence type="inferred from homology"/>
<dbReference type="GO" id="GO:0006457">
    <property type="term" value="P:protein folding"/>
    <property type="evidence" value="ECO:0007669"/>
    <property type="project" value="InterPro"/>
</dbReference>
<evidence type="ECO:0000313" key="6">
    <source>
        <dbReference type="Proteomes" id="UP000030750"/>
    </source>
</evidence>
<dbReference type="InterPro" id="IPR002777">
    <property type="entry name" value="PFD_beta-like"/>
</dbReference>
<reference evidence="5" key="2">
    <citation type="submission" date="2013-10" db="EMBL/GenBank/DDBJ databases">
        <authorList>
            <person name="Aslett M."/>
        </authorList>
    </citation>
    <scope>NUCLEOTIDE SEQUENCE [LARGE SCALE GENOMIC DNA]</scope>
    <source>
        <strain evidence="5">Houghton</strain>
    </source>
</reference>
<sequence length="148" mass="15550">MVKPGGAPGPSDVEPLRQQLQQLEKERMALTNTIAELQQDSSDHQLVLDAFKGLEPSRRCYRLVGGVLVERTGLGFGVGGLGGVLVERTVGEVEPALQQHRARGSADVPHLQQRQGGGNCSSSNCSSNNCSTSAAAEGKKKETGGVLT</sequence>
<dbReference type="OrthoDB" id="29646at2759"/>
<dbReference type="Pfam" id="PF01920">
    <property type="entry name" value="Prefoldin_2"/>
    <property type="match status" value="1"/>
</dbReference>
<dbReference type="VEuPathDB" id="ToxoDB:EBH_0058140"/>
<gene>
    <name evidence="5" type="ORF">EBH_0058140</name>
</gene>
<feature type="compositionally biased region" description="Low complexity" evidence="4">
    <location>
        <begin position="120"/>
        <end position="131"/>
    </location>
</feature>
<feature type="compositionally biased region" description="Basic and acidic residues" evidence="4">
    <location>
        <begin position="137"/>
        <end position="148"/>
    </location>
</feature>
<keyword evidence="3" id="KW-0175">Coiled coil</keyword>
<comment type="similarity">
    <text evidence="1">Belongs to the prefoldin subunit beta family.</text>
</comment>